<keyword evidence="10" id="KW-1185">Reference proteome</keyword>
<reference evidence="9" key="1">
    <citation type="submission" date="2020-08" db="EMBL/GenBank/DDBJ databases">
        <title>Genome public.</title>
        <authorList>
            <person name="Liu C."/>
            <person name="Sun Q."/>
        </authorList>
    </citation>
    <scope>NUCLEOTIDE SEQUENCE</scope>
    <source>
        <strain evidence="9">NSJ-32</strain>
    </source>
</reference>
<organism evidence="9 10">
    <name type="scientific">Bianquea renquensis</name>
    <dbReference type="NCBI Taxonomy" id="2763661"/>
    <lineage>
        <taxon>Bacteria</taxon>
        <taxon>Bacillati</taxon>
        <taxon>Bacillota</taxon>
        <taxon>Clostridia</taxon>
        <taxon>Eubacteriales</taxon>
        <taxon>Bianqueaceae</taxon>
        <taxon>Bianquea</taxon>
    </lineage>
</organism>
<dbReference type="InterPro" id="IPR013762">
    <property type="entry name" value="Integrase-like_cat_sf"/>
</dbReference>
<dbReference type="PROSITE" id="PS51900">
    <property type="entry name" value="CB"/>
    <property type="match status" value="1"/>
</dbReference>
<name>A0A926DRT9_9FIRM</name>
<evidence type="ECO:0000256" key="4">
    <source>
        <dbReference type="ARBA" id="ARBA00023125"/>
    </source>
</evidence>
<comment type="caution">
    <text evidence="9">The sequence shown here is derived from an EMBL/GenBank/DDBJ whole genome shotgun (WGS) entry which is preliminary data.</text>
</comment>
<dbReference type="PROSITE" id="PS51898">
    <property type="entry name" value="TYR_RECOMBINASE"/>
    <property type="match status" value="1"/>
</dbReference>
<evidence type="ECO:0000256" key="2">
    <source>
        <dbReference type="ARBA" id="ARBA00008857"/>
    </source>
</evidence>
<dbReference type="InterPro" id="IPR004107">
    <property type="entry name" value="Integrase_SAM-like_N"/>
</dbReference>
<keyword evidence="4 6" id="KW-0238">DNA-binding</keyword>
<comment type="similarity">
    <text evidence="2">Belongs to the 'phage' integrase family.</text>
</comment>
<sequence>MPRHGENIYKRKDGRWEGRYIIGYRESGKARYGAVYAHSYQEVKQKLNQAKNGQLVKKTAVTVEELFDLWLERERSFVKQSTYSNYYTLIRSHILPEIGGMRLDKVTSFILDKLVTQKLQDGRLDNSGGLSPKTVQNIVIIIKSAFKFAHREFHIPNVAENIGLPRVSAKEIEVFSNEEIVLLTQYLTADCDISKMGILLCLYTGIRLGEVCALKWSDFDFQENFLKVRRTIQRIQNPEPEPPKTKVIIDSPKSVKSIRDIPLPNNLSKDLRRYAQMSSGNGFFLTGSPYYYIEPRTYQSRYKMYLQKGRIPYRNFHALRHTFATKCIELGVDIKSLSEILGHSSVTITLNRYVHSSMDLKQQQINKLEQLASL</sequence>
<dbReference type="InterPro" id="IPR044068">
    <property type="entry name" value="CB"/>
</dbReference>
<dbReference type="SUPFAM" id="SSF56349">
    <property type="entry name" value="DNA breaking-rejoining enzymes"/>
    <property type="match status" value="1"/>
</dbReference>
<dbReference type="GO" id="GO:0006310">
    <property type="term" value="P:DNA recombination"/>
    <property type="evidence" value="ECO:0007669"/>
    <property type="project" value="UniProtKB-KW"/>
</dbReference>
<dbReference type="InterPro" id="IPR002104">
    <property type="entry name" value="Integrase_catalytic"/>
</dbReference>
<evidence type="ECO:0000256" key="6">
    <source>
        <dbReference type="PROSITE-ProRule" id="PRU01248"/>
    </source>
</evidence>
<proteinExistence type="inferred from homology"/>
<keyword evidence="3" id="KW-0229">DNA integration</keyword>
<evidence type="ECO:0000259" key="7">
    <source>
        <dbReference type="PROSITE" id="PS51898"/>
    </source>
</evidence>
<keyword evidence="5" id="KW-0233">DNA recombination</keyword>
<evidence type="ECO:0000256" key="3">
    <source>
        <dbReference type="ARBA" id="ARBA00022908"/>
    </source>
</evidence>
<dbReference type="InterPro" id="IPR010998">
    <property type="entry name" value="Integrase_recombinase_N"/>
</dbReference>
<evidence type="ECO:0000313" key="10">
    <source>
        <dbReference type="Proteomes" id="UP000657006"/>
    </source>
</evidence>
<dbReference type="AlphaFoldDB" id="A0A926DRT9"/>
<dbReference type="PANTHER" id="PTHR30349">
    <property type="entry name" value="PHAGE INTEGRASE-RELATED"/>
    <property type="match status" value="1"/>
</dbReference>
<dbReference type="RefSeq" id="WP_177715212.1">
    <property type="nucleotide sequence ID" value="NZ_JACRSQ010000016.1"/>
</dbReference>
<dbReference type="GO" id="GO:0003677">
    <property type="term" value="F:DNA binding"/>
    <property type="evidence" value="ECO:0007669"/>
    <property type="project" value="UniProtKB-UniRule"/>
</dbReference>
<protein>
    <submittedName>
        <fullName evidence="9">Site-specific integrase</fullName>
    </submittedName>
</protein>
<feature type="domain" description="Tyr recombinase" evidence="7">
    <location>
        <begin position="170"/>
        <end position="366"/>
    </location>
</feature>
<dbReference type="Pfam" id="PF00589">
    <property type="entry name" value="Phage_integrase"/>
    <property type="match status" value="1"/>
</dbReference>
<evidence type="ECO:0000256" key="5">
    <source>
        <dbReference type="ARBA" id="ARBA00023172"/>
    </source>
</evidence>
<dbReference type="CDD" id="cd01189">
    <property type="entry name" value="INT_ICEBs1_C_like"/>
    <property type="match status" value="1"/>
</dbReference>
<dbReference type="InterPro" id="IPR011010">
    <property type="entry name" value="DNA_brk_join_enz"/>
</dbReference>
<dbReference type="GO" id="GO:0015074">
    <property type="term" value="P:DNA integration"/>
    <property type="evidence" value="ECO:0007669"/>
    <property type="project" value="UniProtKB-KW"/>
</dbReference>
<dbReference type="Proteomes" id="UP000657006">
    <property type="component" value="Unassembled WGS sequence"/>
</dbReference>
<comment type="function">
    <text evidence="1">Site-specific tyrosine recombinase, which acts by catalyzing the cutting and rejoining of the recombining DNA molecules.</text>
</comment>
<dbReference type="InterPro" id="IPR050090">
    <property type="entry name" value="Tyrosine_recombinase_XerCD"/>
</dbReference>
<dbReference type="Gene3D" id="1.10.443.10">
    <property type="entry name" value="Intergrase catalytic core"/>
    <property type="match status" value="1"/>
</dbReference>
<evidence type="ECO:0000259" key="8">
    <source>
        <dbReference type="PROSITE" id="PS51900"/>
    </source>
</evidence>
<dbReference type="Gene3D" id="1.10.150.130">
    <property type="match status" value="1"/>
</dbReference>
<accession>A0A926DRT9</accession>
<feature type="domain" description="Core-binding (CB)" evidence="8">
    <location>
        <begin position="61"/>
        <end position="150"/>
    </location>
</feature>
<evidence type="ECO:0000313" key="9">
    <source>
        <dbReference type="EMBL" id="MBC8544075.1"/>
    </source>
</evidence>
<dbReference type="PANTHER" id="PTHR30349:SF64">
    <property type="entry name" value="PROPHAGE INTEGRASE INTD-RELATED"/>
    <property type="match status" value="1"/>
</dbReference>
<gene>
    <name evidence="9" type="ORF">H8730_11005</name>
</gene>
<dbReference type="Pfam" id="PF14659">
    <property type="entry name" value="Phage_int_SAM_3"/>
    <property type="match status" value="1"/>
</dbReference>
<evidence type="ECO:0000256" key="1">
    <source>
        <dbReference type="ARBA" id="ARBA00003283"/>
    </source>
</evidence>
<dbReference type="EMBL" id="JACRSQ010000016">
    <property type="protein sequence ID" value="MBC8544075.1"/>
    <property type="molecule type" value="Genomic_DNA"/>
</dbReference>